<organism evidence="1 2">
    <name type="scientific">Tropheryma whipplei (strain Twist)</name>
    <name type="common">Whipple's bacillus</name>
    <dbReference type="NCBI Taxonomy" id="203267"/>
    <lineage>
        <taxon>Bacteria</taxon>
        <taxon>Bacillati</taxon>
        <taxon>Actinomycetota</taxon>
        <taxon>Actinomycetes</taxon>
        <taxon>Micrococcales</taxon>
        <taxon>Tropherymataceae</taxon>
        <taxon>Tropheryma</taxon>
    </lineage>
</organism>
<dbReference type="EMBL" id="AE014184">
    <property type="protein sequence ID" value="AAO44767.1"/>
    <property type="molecule type" value="Genomic_DNA"/>
</dbReference>
<reference evidence="1 2" key="1">
    <citation type="journal article" date="2003" name="Genome Res.">
        <title>Tropheryma whipplei twist: a human pathogenic Actinobacteria with a reduced genome.</title>
        <authorList>
            <person name="Raoult D."/>
            <person name="Ogata H."/>
            <person name="Audic S."/>
            <person name="Robert C."/>
            <person name="Suhre K."/>
            <person name="Drancourt M."/>
            <person name="Claverie J.-M."/>
        </authorList>
    </citation>
    <scope>NUCLEOTIDE SEQUENCE [LARGE SCALE GENOMIC DNA]</scope>
    <source>
        <strain evidence="1 2">Twist</strain>
    </source>
</reference>
<protein>
    <submittedName>
        <fullName evidence="1">Uncharacterized protein</fullName>
    </submittedName>
</protein>
<evidence type="ECO:0000313" key="1">
    <source>
        <dbReference type="EMBL" id="AAO44767.1"/>
    </source>
</evidence>
<evidence type="ECO:0000313" key="2">
    <source>
        <dbReference type="Proteomes" id="UP000002200"/>
    </source>
</evidence>
<keyword evidence="2" id="KW-1185">Reference proteome</keyword>
<name>Q83FP6_TROWT</name>
<accession>Q83FP6</accession>
<dbReference type="Proteomes" id="UP000002200">
    <property type="component" value="Chromosome"/>
</dbReference>
<sequence length="72" mass="8416">MHKPILDPTHLVFGKCFRTIFPDCKNHFPIYLNLRGVIYLYKMYIYKMYICNGAPEVCLQSAARITPDGVIY</sequence>
<dbReference type="HOGENOM" id="CLU_2721125_0_0_11"/>
<gene>
    <name evidence="1" type="ordered locus">TWT_670</name>
</gene>
<dbReference type="KEGG" id="twh:TWT_670"/>
<dbReference type="STRING" id="203267.TWT_670"/>
<dbReference type="AlphaFoldDB" id="Q83FP6"/>
<proteinExistence type="predicted"/>